<dbReference type="Proteomes" id="UP000009081">
    <property type="component" value="Plasmid p1META1"/>
</dbReference>
<geneLocation type="plasmid" evidence="1 2">
    <name>p1META1</name>
</geneLocation>
<evidence type="ECO:0000313" key="1">
    <source>
        <dbReference type="EMBL" id="ACS44111.1"/>
    </source>
</evidence>
<organism evidence="1 2">
    <name type="scientific">Methylorubrum extorquens (strain ATCC 14718 / DSM 1338 / JCM 2805 / NCIMB 9133 / AM1)</name>
    <name type="common">Methylobacterium extorquens</name>
    <dbReference type="NCBI Taxonomy" id="272630"/>
    <lineage>
        <taxon>Bacteria</taxon>
        <taxon>Pseudomonadati</taxon>
        <taxon>Pseudomonadota</taxon>
        <taxon>Alphaproteobacteria</taxon>
        <taxon>Hyphomicrobiales</taxon>
        <taxon>Methylobacteriaceae</taxon>
        <taxon>Methylorubrum</taxon>
    </lineage>
</organism>
<accession>C5B6M9</accession>
<reference evidence="1 2" key="1">
    <citation type="journal article" date="2009" name="PLoS ONE">
        <title>Methylobacterium genome sequences: a reference blueprint to investigate microbial metabolism of C1 compounds from natural and industrial sources.</title>
        <authorList>
            <person name="Vuilleumier S."/>
            <person name="Chistoserdova L."/>
            <person name="Lee M.-C."/>
            <person name="Bringel F."/>
            <person name="Lajus A."/>
            <person name="Zhou Y."/>
            <person name="Gourion B."/>
            <person name="Barbe V."/>
            <person name="Chang J."/>
            <person name="Cruveiller S."/>
            <person name="Dossat C."/>
            <person name="Gillett W."/>
            <person name="Gruffaz C."/>
            <person name="Haugen E."/>
            <person name="Hourcade E."/>
            <person name="Levy R."/>
            <person name="Mangenot S."/>
            <person name="Muller E."/>
            <person name="Nadalig T."/>
            <person name="Pagni M."/>
            <person name="Penny C."/>
            <person name="Peyraud R."/>
            <person name="Robinson D.G."/>
            <person name="Roche D."/>
            <person name="Rouy Z."/>
            <person name="Saenampechek C."/>
            <person name="Salvignol G."/>
            <person name="Vallenet D."/>
            <person name="Wu Z."/>
            <person name="Marx C.J."/>
            <person name="Vorholt J.A."/>
            <person name="Olson M.V."/>
            <person name="Kaul R."/>
            <person name="Weissenbach J."/>
            <person name="Medigue C."/>
            <person name="Lidstrom M.E."/>
        </authorList>
    </citation>
    <scope>NUCLEOTIDE SEQUENCE [LARGE SCALE GENOMIC DNA]</scope>
    <source>
        <strain evidence="2">ATCC 14718 / DSM 1338 / JCM 2805 / NCIMB 9133 / AM1</strain>
    </source>
</reference>
<dbReference type="EMBL" id="CP001512">
    <property type="protein sequence ID" value="ACS44111.1"/>
    <property type="molecule type" value="Genomic_DNA"/>
</dbReference>
<keyword evidence="2" id="KW-1185">Reference proteome</keyword>
<dbReference type="KEGG" id="mea:Mex_p10003"/>
<keyword evidence="1" id="KW-0614">Plasmid</keyword>
<evidence type="ECO:0000313" key="2">
    <source>
        <dbReference type="Proteomes" id="UP000009081"/>
    </source>
</evidence>
<sequence length="57" mass="6484">MTLFVDQWLIENLTFPKSRQIVPDVPTSPFLMSRQTVPDLPSFKGTLSNPSAFLMSR</sequence>
<gene>
    <name evidence="1" type="ordered locus">MexAM1_p1METAp0003</name>
</gene>
<dbReference type="HOGENOM" id="CLU_2991514_0_0_5"/>
<proteinExistence type="predicted"/>
<protein>
    <submittedName>
        <fullName evidence="1">Uncharacterized protein</fullName>
    </submittedName>
</protein>
<name>C5B6M9_METEA</name>
<dbReference type="AlphaFoldDB" id="C5B6M9"/>